<dbReference type="RefSeq" id="WP_109687936.1">
    <property type="nucleotide sequence ID" value="NZ_QGDN01000001.1"/>
</dbReference>
<dbReference type="PANTHER" id="PTHR33392:SF6">
    <property type="entry name" value="POLYISOPRENYL-TEICHOIC ACID--PEPTIDOGLYCAN TEICHOIC ACID TRANSFERASE TAGU"/>
    <property type="match status" value="1"/>
</dbReference>
<feature type="region of interest" description="Disordered" evidence="2">
    <location>
        <begin position="484"/>
        <end position="532"/>
    </location>
</feature>
<feature type="transmembrane region" description="Helical" evidence="3">
    <location>
        <begin position="81"/>
        <end position="103"/>
    </location>
</feature>
<evidence type="ECO:0000313" key="6">
    <source>
        <dbReference type="Proteomes" id="UP000250028"/>
    </source>
</evidence>
<dbReference type="PANTHER" id="PTHR33392">
    <property type="entry name" value="POLYISOPRENYL-TEICHOIC ACID--PEPTIDOGLYCAN TEICHOIC ACID TRANSFERASE TAGU"/>
    <property type="match status" value="1"/>
</dbReference>
<dbReference type="NCBIfam" id="TIGR00350">
    <property type="entry name" value="lytR_cpsA_psr"/>
    <property type="match status" value="1"/>
</dbReference>
<keyword evidence="3" id="KW-0472">Membrane</keyword>
<keyword evidence="6" id="KW-1185">Reference proteome</keyword>
<feature type="transmembrane region" description="Helical" evidence="3">
    <location>
        <begin position="115"/>
        <end position="136"/>
    </location>
</feature>
<evidence type="ECO:0000259" key="4">
    <source>
        <dbReference type="Pfam" id="PF03816"/>
    </source>
</evidence>
<proteinExistence type="inferred from homology"/>
<dbReference type="Pfam" id="PF03816">
    <property type="entry name" value="LytR_cpsA_psr"/>
    <property type="match status" value="1"/>
</dbReference>
<organism evidence="5 6">
    <name type="scientific">Branchiibius hedensis</name>
    <dbReference type="NCBI Taxonomy" id="672460"/>
    <lineage>
        <taxon>Bacteria</taxon>
        <taxon>Bacillati</taxon>
        <taxon>Actinomycetota</taxon>
        <taxon>Actinomycetes</taxon>
        <taxon>Micrococcales</taxon>
        <taxon>Dermacoccaceae</taxon>
        <taxon>Branchiibius</taxon>
    </lineage>
</organism>
<comment type="similarity">
    <text evidence="1">Belongs to the LytR/CpsA/Psr (LCP) family.</text>
</comment>
<reference evidence="6" key="1">
    <citation type="submission" date="2016-10" db="EMBL/GenBank/DDBJ databases">
        <authorList>
            <person name="Varghese N."/>
            <person name="Submissions S."/>
        </authorList>
    </citation>
    <scope>NUCLEOTIDE SEQUENCE [LARGE SCALE GENOMIC DNA]</scope>
    <source>
        <strain evidence="6">DSM 22951</strain>
    </source>
</reference>
<evidence type="ECO:0000256" key="3">
    <source>
        <dbReference type="SAM" id="Phobius"/>
    </source>
</evidence>
<keyword evidence="3" id="KW-1133">Transmembrane helix</keyword>
<name>A0A2Y8ZVQ4_9MICO</name>
<sequence>MPDNPGTPGGNGGFTAHRLPGQGAASSPTPPAHVKDDVPVSRHAARTVHAYDVRRALTLIAMSTVIPGLGLIFTKARRVGVILLGLFAVAAVVLGFMLFKGGVVQGAGRLGTGKGLWFLLFLFIIGGLLWLAGIVLTARETMDLRWPQQTKWLQRGFAFVMCLLVAAPATAATRYVLVTQDTFNTIFTDHGTTTAHLPSSGDDPWADTPRVNLLLIGSDAGADRWAVRTDSLMVASINTRTGDTTLISIPRNFEGVPFPEDNPLHKIYPDGFRCPQHACLMDAVWVEAEYNHRSLFPASDTHPGWTTTKQVVGEITGLPIDYSVVVNLAGFQQLVDAMGGVWMNVPKGGIAIGGKLTASGYVIPGSITGRIPEGYHKLDGYQALWYSRSRVENGDDDRTRRQRCMVNALIGQASPVTFLTHFVDIMNVAKNNISLDMPQDDLPAFAQLAETMKKGNVRTVNITTKNNAHVDFDHVRELVAEGIAKPHDAKAPTPTTSQSPTTTSSSTPTTTTEPSTPSSSTSTAISDTVDSC</sequence>
<dbReference type="Gene3D" id="3.40.630.190">
    <property type="entry name" value="LCP protein"/>
    <property type="match status" value="1"/>
</dbReference>
<dbReference type="Proteomes" id="UP000250028">
    <property type="component" value="Unassembled WGS sequence"/>
</dbReference>
<feature type="transmembrane region" description="Helical" evidence="3">
    <location>
        <begin position="157"/>
        <end position="177"/>
    </location>
</feature>
<dbReference type="OrthoDB" id="3573673at2"/>
<dbReference type="AlphaFoldDB" id="A0A2Y8ZVQ4"/>
<feature type="domain" description="Cell envelope-related transcriptional attenuator" evidence="4">
    <location>
        <begin position="228"/>
        <end position="413"/>
    </location>
</feature>
<evidence type="ECO:0000256" key="1">
    <source>
        <dbReference type="ARBA" id="ARBA00006068"/>
    </source>
</evidence>
<feature type="transmembrane region" description="Helical" evidence="3">
    <location>
        <begin position="56"/>
        <end position="74"/>
    </location>
</feature>
<keyword evidence="3" id="KW-0812">Transmembrane</keyword>
<feature type="compositionally biased region" description="Low complexity" evidence="2">
    <location>
        <begin position="492"/>
        <end position="523"/>
    </location>
</feature>
<evidence type="ECO:0000256" key="2">
    <source>
        <dbReference type="SAM" id="MobiDB-lite"/>
    </source>
</evidence>
<feature type="region of interest" description="Disordered" evidence="2">
    <location>
        <begin position="1"/>
        <end position="36"/>
    </location>
</feature>
<gene>
    <name evidence="5" type="ORF">SAMN04489750_3546</name>
</gene>
<protein>
    <submittedName>
        <fullName evidence="5">Cell envelope-related function transcriptional attenuator common domain-containing protein</fullName>
    </submittedName>
</protein>
<dbReference type="InterPro" id="IPR050922">
    <property type="entry name" value="LytR/CpsA/Psr_CW_biosynth"/>
</dbReference>
<evidence type="ECO:0000313" key="5">
    <source>
        <dbReference type="EMBL" id="SSA36164.1"/>
    </source>
</evidence>
<dbReference type="EMBL" id="UESZ01000001">
    <property type="protein sequence ID" value="SSA36164.1"/>
    <property type="molecule type" value="Genomic_DNA"/>
</dbReference>
<dbReference type="InterPro" id="IPR004474">
    <property type="entry name" value="LytR_CpsA_psr"/>
</dbReference>
<accession>A0A2Y8ZVQ4</accession>